<dbReference type="EMBL" id="JBIGHW010000036">
    <property type="protein sequence ID" value="MFG6443567.1"/>
    <property type="molecule type" value="Genomic_DNA"/>
</dbReference>
<accession>A0ABW7FQI6</accession>
<reference evidence="1 2" key="1">
    <citation type="submission" date="2024-08" db="EMBL/GenBank/DDBJ databases">
        <authorList>
            <person name="Lu H."/>
        </authorList>
    </citation>
    <scope>NUCLEOTIDE SEQUENCE [LARGE SCALE GENOMIC DNA]</scope>
    <source>
        <strain evidence="1 2">LKC17W</strain>
    </source>
</reference>
<evidence type="ECO:0000313" key="2">
    <source>
        <dbReference type="Proteomes" id="UP001606301"/>
    </source>
</evidence>
<sequence length="52" mass="6129">MQLPIDYERLRVAASIVAEHLRRTPEGFAAGWPLQNRRYTEQQLSRLDQPLH</sequence>
<proteinExistence type="predicted"/>
<gene>
    <name evidence="1" type="ORF">ACG0Z3_23030</name>
</gene>
<evidence type="ECO:0000313" key="1">
    <source>
        <dbReference type="EMBL" id="MFG6443567.1"/>
    </source>
</evidence>
<protein>
    <submittedName>
        <fullName evidence="1">Uncharacterized protein</fullName>
    </submittedName>
</protein>
<dbReference type="Proteomes" id="UP001606301">
    <property type="component" value="Unassembled WGS sequence"/>
</dbReference>
<dbReference type="RefSeq" id="WP_394402358.1">
    <property type="nucleotide sequence ID" value="NZ_JBIGHW010000036.1"/>
</dbReference>
<comment type="caution">
    <text evidence="1">The sequence shown here is derived from an EMBL/GenBank/DDBJ whole genome shotgun (WGS) entry which is preliminary data.</text>
</comment>
<organism evidence="1 2">
    <name type="scientific">Pelomonas margarita</name>
    <dbReference type="NCBI Taxonomy" id="3299031"/>
    <lineage>
        <taxon>Bacteria</taxon>
        <taxon>Pseudomonadati</taxon>
        <taxon>Pseudomonadota</taxon>
        <taxon>Betaproteobacteria</taxon>
        <taxon>Burkholderiales</taxon>
        <taxon>Sphaerotilaceae</taxon>
        <taxon>Roseateles</taxon>
    </lineage>
</organism>
<keyword evidence="2" id="KW-1185">Reference proteome</keyword>
<name>A0ABW7FQI6_9BURK</name>